<accession>A0A2G4SY25</accession>
<evidence type="ECO:0000313" key="5">
    <source>
        <dbReference type="Proteomes" id="UP000242254"/>
    </source>
</evidence>
<evidence type="ECO:0000256" key="3">
    <source>
        <dbReference type="SAM" id="Phobius"/>
    </source>
</evidence>
<keyword evidence="3" id="KW-0812">Transmembrane</keyword>
<dbReference type="GeneID" id="35437573"/>
<dbReference type="InterPro" id="IPR002685">
    <property type="entry name" value="Glyco_trans_15"/>
</dbReference>
<keyword evidence="3" id="KW-1133">Transmembrane helix</keyword>
<dbReference type="SUPFAM" id="SSF53448">
    <property type="entry name" value="Nucleotide-diphospho-sugar transferases"/>
    <property type="match status" value="1"/>
</dbReference>
<evidence type="ECO:0000313" key="4">
    <source>
        <dbReference type="EMBL" id="PHZ13266.1"/>
    </source>
</evidence>
<evidence type="ECO:0000256" key="1">
    <source>
        <dbReference type="ARBA" id="ARBA00007677"/>
    </source>
</evidence>
<dbReference type="PANTHER" id="PTHR31121:SF6">
    <property type="entry name" value="ALPHA-1,2 MANNOSYLTRANSFERASE KTR1"/>
    <property type="match status" value="1"/>
</dbReference>
<dbReference type="GO" id="GO:0006487">
    <property type="term" value="P:protein N-linked glycosylation"/>
    <property type="evidence" value="ECO:0007669"/>
    <property type="project" value="TreeGrafter"/>
</dbReference>
<keyword evidence="3" id="KW-0472">Membrane</keyword>
<dbReference type="PANTHER" id="PTHR31121">
    <property type="entry name" value="ALPHA-1,2 MANNOSYLTRANSFERASE KTR1"/>
    <property type="match status" value="1"/>
</dbReference>
<organism evidence="4 5">
    <name type="scientific">Rhizopus microsporus ATCC 52813</name>
    <dbReference type="NCBI Taxonomy" id="1340429"/>
    <lineage>
        <taxon>Eukaryota</taxon>
        <taxon>Fungi</taxon>
        <taxon>Fungi incertae sedis</taxon>
        <taxon>Mucoromycota</taxon>
        <taxon>Mucoromycotina</taxon>
        <taxon>Mucoromycetes</taxon>
        <taxon>Mucorales</taxon>
        <taxon>Mucorineae</taxon>
        <taxon>Rhizopodaceae</taxon>
        <taxon>Rhizopus</taxon>
    </lineage>
</organism>
<reference evidence="4 5" key="1">
    <citation type="journal article" date="2016" name="Proc. Natl. Acad. Sci. U.S.A.">
        <title>Lipid metabolic changes in an early divergent fungus govern the establishment of a mutualistic symbiosis with endobacteria.</title>
        <authorList>
            <person name="Lastovetsky O.A."/>
            <person name="Gaspar M.L."/>
            <person name="Mondo S.J."/>
            <person name="LaButti K.M."/>
            <person name="Sandor L."/>
            <person name="Grigoriev I.V."/>
            <person name="Henry S.A."/>
            <person name="Pawlowska T.E."/>
        </authorList>
    </citation>
    <scope>NUCLEOTIDE SEQUENCE [LARGE SCALE GENOMIC DNA]</scope>
    <source>
        <strain evidence="4 5">ATCC 52813</strain>
    </source>
</reference>
<comment type="similarity">
    <text evidence="1">Belongs to the glycosyltransferase 15 family.</text>
</comment>
<dbReference type="GO" id="GO:0005794">
    <property type="term" value="C:Golgi apparatus"/>
    <property type="evidence" value="ECO:0007669"/>
    <property type="project" value="TreeGrafter"/>
</dbReference>
<gene>
    <name evidence="4" type="ORF">RHIMIDRAFT_201988</name>
</gene>
<keyword evidence="2 4" id="KW-0808">Transferase</keyword>
<dbReference type="InterPro" id="IPR029044">
    <property type="entry name" value="Nucleotide-diphossugar_trans"/>
</dbReference>
<dbReference type="AlphaFoldDB" id="A0A2G4SY25"/>
<evidence type="ECO:0000256" key="2">
    <source>
        <dbReference type="ARBA" id="ARBA00022679"/>
    </source>
</evidence>
<name>A0A2G4SY25_RHIZD</name>
<dbReference type="GO" id="GO:0016020">
    <property type="term" value="C:membrane"/>
    <property type="evidence" value="ECO:0007669"/>
    <property type="project" value="InterPro"/>
</dbReference>
<dbReference type="EMBL" id="KZ303848">
    <property type="protein sequence ID" value="PHZ13266.1"/>
    <property type="molecule type" value="Genomic_DNA"/>
</dbReference>
<feature type="transmembrane region" description="Helical" evidence="3">
    <location>
        <begin position="7"/>
        <end position="27"/>
    </location>
</feature>
<dbReference type="RefSeq" id="XP_023466974.1">
    <property type="nucleotide sequence ID" value="XM_023606583.1"/>
</dbReference>
<protein>
    <submittedName>
        <fullName evidence="4">Nucleotide-diphospho-sugar transferase</fullName>
    </submittedName>
</protein>
<dbReference type="PIRSF" id="PIRSF018153">
    <property type="entry name" value="Glyco_trans_15"/>
    <property type="match status" value="1"/>
</dbReference>
<keyword evidence="5" id="KW-1185">Reference proteome</keyword>
<dbReference type="Proteomes" id="UP000242254">
    <property type="component" value="Unassembled WGS sequence"/>
</dbReference>
<dbReference type="Gene3D" id="3.90.550.10">
    <property type="entry name" value="Spore Coat Polysaccharide Biosynthesis Protein SpsA, Chain A"/>
    <property type="match status" value="1"/>
</dbReference>
<sequence>MLTVKRVIGVASLLIVTLLLLFIQYVFVKENRQPQQLTNNSDEWYYDNPSTLTYPHDRFKAALFTFVKNDTASLTKLRHTIRNIEDQFNKERGYPYIIFTDQDLSHEYMELASSLTKATVRFEKVDSDFYGYHPETDQDRAAQTRANMSQIMFGDSEDYRFQSRFMAGTIYRHPIMQELNFGWRFEAGTEYICPIDQDLFQYMYENNKTLSFVIALYEYAETIPTLYETVLDFASQHNEWITSNQDPDSLWKFIQDPFTKNFNGCHLWNNFQISNLDFFKSEKYQQYWEYIDSSNGIFYERWGDPIIQSLGAVLFLTKKDIQFFDTVGYRVANSFTHCPANYFKCTCRPEQNFDFNGYSCLRFYF</sequence>
<proteinExistence type="inferred from homology"/>
<dbReference type="GO" id="GO:0000026">
    <property type="term" value="F:alpha-1,2-mannosyltransferase activity"/>
    <property type="evidence" value="ECO:0007669"/>
    <property type="project" value="TreeGrafter"/>
</dbReference>
<dbReference type="Pfam" id="PF01793">
    <property type="entry name" value="Glyco_transf_15"/>
    <property type="match status" value="1"/>
</dbReference>
<dbReference type="GO" id="GO:0000032">
    <property type="term" value="P:cell wall mannoprotein biosynthetic process"/>
    <property type="evidence" value="ECO:0007669"/>
    <property type="project" value="TreeGrafter"/>
</dbReference>